<dbReference type="PANTHER" id="PTHR32494">
    <property type="entry name" value="ALLANTOATE DEIMINASE-RELATED"/>
    <property type="match status" value="1"/>
</dbReference>
<dbReference type="InterPro" id="IPR036264">
    <property type="entry name" value="Bact_exopeptidase_dim_dom"/>
</dbReference>
<dbReference type="PANTHER" id="PTHR32494:SF5">
    <property type="entry name" value="ALLANTOATE AMIDOHYDROLASE"/>
    <property type="match status" value="1"/>
</dbReference>
<dbReference type="SUPFAM" id="SSF55031">
    <property type="entry name" value="Bacterial exopeptidase dimerisation domain"/>
    <property type="match status" value="1"/>
</dbReference>
<dbReference type="NCBIfam" id="TIGR01879">
    <property type="entry name" value="hydantase"/>
    <property type="match status" value="1"/>
</dbReference>
<dbReference type="EC" id="3.5.-.-" evidence="6"/>
<dbReference type="AlphaFoldDB" id="A0A845E2W8"/>
<evidence type="ECO:0000313" key="6">
    <source>
        <dbReference type="EMBL" id="MYL20617.1"/>
    </source>
</evidence>
<proteinExistence type="inferred from homology"/>
<dbReference type="NCBIfam" id="NF006771">
    <property type="entry name" value="PRK09290.1-5"/>
    <property type="match status" value="1"/>
</dbReference>
<dbReference type="SUPFAM" id="SSF53187">
    <property type="entry name" value="Zn-dependent exopeptidases"/>
    <property type="match status" value="1"/>
</dbReference>
<dbReference type="GO" id="GO:0016813">
    <property type="term" value="F:hydrolase activity, acting on carbon-nitrogen (but not peptide) bonds, in linear amidines"/>
    <property type="evidence" value="ECO:0007669"/>
    <property type="project" value="InterPro"/>
</dbReference>
<feature type="domain" description="Peptidase M20 dimerisation" evidence="5">
    <location>
        <begin position="252"/>
        <end position="346"/>
    </location>
</feature>
<protein>
    <submittedName>
        <fullName evidence="6">Hydantoinase/carbamoylase family amidase</fullName>
        <ecNumber evidence="6">3.5.-.-</ecNumber>
    </submittedName>
</protein>
<dbReference type="PIRSF" id="PIRSF001235">
    <property type="entry name" value="Amidase_carbamoylase"/>
    <property type="match status" value="1"/>
</dbReference>
<keyword evidence="2 6" id="KW-0378">Hydrolase</keyword>
<evidence type="ECO:0000256" key="1">
    <source>
        <dbReference type="ARBA" id="ARBA00006153"/>
    </source>
</evidence>
<feature type="binding site" evidence="3">
    <location>
        <position position="126"/>
    </location>
    <ligand>
        <name>Zn(2+)</name>
        <dbReference type="ChEBI" id="CHEBI:29105"/>
        <label>2</label>
    </ligand>
</feature>
<dbReference type="InterPro" id="IPR010158">
    <property type="entry name" value="Amidase_Cbmase"/>
</dbReference>
<sequence>MIIDLDKKTHPFMSLSLKISASPFGTMKERYIKRMRQMDSKSRIQTTLDAFNSIGATTDGMQRLAYTEEESRVHAVFSEFCVKENLQVRTDEAGNVIARREGRMKEAPAVAVGSHLDTVYSGGKYDGAGGVAAGIELIHRLNEKKVMTDYPIELIAFAGEESSRFGLATIGSKAMTGLLKAQDTKQFKDKDGISLETAMNTAGFPSSTLGQAVREKSAFHAFIELHIEQGRELERKGRKVAIATGIAAPTRLKVTVEGEAAHSGTTPMDIRRDALTSASRLVLDIEEAADQEKKYQTVATVGVFHVFPGAMNTIPGRVEFNVDIRGLDVSSKQRIITAVKEKSRQLQTEKDVEVSFDLLRDEQPILLDENVQQLLAASCREVSVDPLFLPSGAGHDAMNMASICPTGLLFVPSYKGISHNPDEYTAAEDFVTGVDVLEQAVMKLAGAKEVKMSG</sequence>
<reference evidence="6 7" key="1">
    <citation type="submission" date="2019-11" db="EMBL/GenBank/DDBJ databases">
        <title>Genome sequences of 17 halophilic strains isolated from different environments.</title>
        <authorList>
            <person name="Furrow R.E."/>
        </authorList>
    </citation>
    <scope>NUCLEOTIDE SEQUENCE [LARGE SCALE GENOMIC DNA]</scope>
    <source>
        <strain evidence="6 7">22511_23_Filter</strain>
    </source>
</reference>
<name>A0A845E2W8_9BACI</name>
<dbReference type="Gene3D" id="3.40.630.10">
    <property type="entry name" value="Zn peptidases"/>
    <property type="match status" value="1"/>
</dbReference>
<evidence type="ECO:0000259" key="5">
    <source>
        <dbReference type="Pfam" id="PF07687"/>
    </source>
</evidence>
<feature type="binding site" evidence="3">
    <location>
        <position position="419"/>
    </location>
    <ligand>
        <name>Zn(2+)</name>
        <dbReference type="ChEBI" id="CHEBI:29105"/>
        <label>2</label>
    </ligand>
</feature>
<feature type="binding site" evidence="4">
    <location>
        <position position="312"/>
    </location>
    <ligand>
        <name>allantoate</name>
        <dbReference type="ChEBI" id="CHEBI:17536"/>
    </ligand>
</feature>
<feature type="binding site" evidence="3">
    <location>
        <position position="126"/>
    </location>
    <ligand>
        <name>Zn(2+)</name>
        <dbReference type="ChEBI" id="CHEBI:29105"/>
        <label>1</label>
    </ligand>
</feature>
<dbReference type="Proteomes" id="UP000460949">
    <property type="component" value="Unassembled WGS sequence"/>
</dbReference>
<dbReference type="EMBL" id="WMET01000002">
    <property type="protein sequence ID" value="MYL20617.1"/>
    <property type="molecule type" value="Genomic_DNA"/>
</dbReference>
<organism evidence="6 7">
    <name type="scientific">Halobacillus litoralis</name>
    <dbReference type="NCBI Taxonomy" id="45668"/>
    <lineage>
        <taxon>Bacteria</taxon>
        <taxon>Bacillati</taxon>
        <taxon>Bacillota</taxon>
        <taxon>Bacilli</taxon>
        <taxon>Bacillales</taxon>
        <taxon>Bacillaceae</taxon>
        <taxon>Halobacillus</taxon>
    </lineage>
</organism>
<gene>
    <name evidence="6" type="ORF">GLW04_11990</name>
</gene>
<feature type="binding site" evidence="3">
    <location>
        <position position="161"/>
    </location>
    <ligand>
        <name>Zn(2+)</name>
        <dbReference type="ChEBI" id="CHEBI:29105"/>
        <label>2</label>
    </ligand>
</feature>
<accession>A0A845E2W8</accession>
<evidence type="ECO:0000256" key="2">
    <source>
        <dbReference type="ARBA" id="ARBA00022801"/>
    </source>
</evidence>
<keyword evidence="3" id="KW-0862">Zinc</keyword>
<dbReference type="PROSITE" id="PS00758">
    <property type="entry name" value="ARGE_DAPE_CPG2_1"/>
    <property type="match status" value="1"/>
</dbReference>
<evidence type="ECO:0000313" key="7">
    <source>
        <dbReference type="Proteomes" id="UP000460949"/>
    </source>
</evidence>
<dbReference type="InterPro" id="IPR011650">
    <property type="entry name" value="Peptidase_M20_dimer"/>
</dbReference>
<evidence type="ECO:0000256" key="4">
    <source>
        <dbReference type="PIRSR" id="PIRSR001235-2"/>
    </source>
</evidence>
<evidence type="ECO:0000256" key="3">
    <source>
        <dbReference type="PIRSR" id="PIRSR001235-1"/>
    </source>
</evidence>
<comment type="caution">
    <text evidence="6">The sequence shown here is derived from an EMBL/GenBank/DDBJ whole genome shotgun (WGS) entry which is preliminary data.</text>
</comment>
<feature type="binding site" evidence="3">
    <location>
        <position position="115"/>
    </location>
    <ligand>
        <name>Zn(2+)</name>
        <dbReference type="ChEBI" id="CHEBI:29105"/>
        <label>1</label>
    </ligand>
</feature>
<dbReference type="Pfam" id="PF01546">
    <property type="entry name" value="Peptidase_M20"/>
    <property type="match status" value="1"/>
</dbReference>
<dbReference type="Pfam" id="PF07687">
    <property type="entry name" value="M20_dimer"/>
    <property type="match status" value="1"/>
</dbReference>
<dbReference type="InterPro" id="IPR001261">
    <property type="entry name" value="ArgE/DapE_CS"/>
</dbReference>
<comment type="similarity">
    <text evidence="1">Belongs to the peptidase M20 family.</text>
</comment>
<feature type="binding site" evidence="3">
    <location>
        <position position="226"/>
    </location>
    <ligand>
        <name>Zn(2+)</name>
        <dbReference type="ChEBI" id="CHEBI:29105"/>
        <label>1</label>
    </ligand>
</feature>
<feature type="binding site" evidence="4">
    <location>
        <position position="325"/>
    </location>
    <ligand>
        <name>allantoate</name>
        <dbReference type="ChEBI" id="CHEBI:17536"/>
    </ligand>
</feature>
<dbReference type="Gene3D" id="3.30.70.360">
    <property type="match status" value="1"/>
</dbReference>
<keyword evidence="3" id="KW-0479">Metal-binding</keyword>
<dbReference type="CDD" id="cd03884">
    <property type="entry name" value="M20_bAS"/>
    <property type="match status" value="1"/>
</dbReference>
<dbReference type="GO" id="GO:0046872">
    <property type="term" value="F:metal ion binding"/>
    <property type="evidence" value="ECO:0007669"/>
    <property type="project" value="UniProtKB-KW"/>
</dbReference>
<dbReference type="InterPro" id="IPR002933">
    <property type="entry name" value="Peptidase_M20"/>
</dbReference>
<feature type="binding site" evidence="4">
    <location>
        <position position="251"/>
    </location>
    <ligand>
        <name>allantoate</name>
        <dbReference type="ChEBI" id="CHEBI:17536"/>
    </ligand>
</feature>
<comment type="cofactor">
    <cofactor evidence="3">
        <name>Zn(2+)</name>
        <dbReference type="ChEBI" id="CHEBI:29105"/>
    </cofactor>
    <text evidence="3">Binds 2 Zn(2+) ions per subunit.</text>
</comment>